<proteinExistence type="predicted"/>
<name>A0A0P9RZK5_9PSED</name>
<evidence type="ECO:0008006" key="6">
    <source>
        <dbReference type="Google" id="ProtNLM"/>
    </source>
</evidence>
<dbReference type="EMBL" id="RBQG01000004">
    <property type="protein sequence ID" value="RMP19215.1"/>
    <property type="molecule type" value="Genomic_DNA"/>
</dbReference>
<feature type="domain" description="Antibacterial effector protein Tle3 C-terminal" evidence="2">
    <location>
        <begin position="536"/>
        <end position="709"/>
    </location>
</feature>
<accession>A0A0P9RZK5</accession>
<organism evidence="4 5">
    <name type="scientific">Pseudomonas syringae pv. delphinii</name>
    <dbReference type="NCBI Taxonomy" id="192088"/>
    <lineage>
        <taxon>Bacteria</taxon>
        <taxon>Pseudomonadati</taxon>
        <taxon>Pseudomonadota</taxon>
        <taxon>Gammaproteobacteria</taxon>
        <taxon>Pseudomonadales</taxon>
        <taxon>Pseudomonadaceae</taxon>
        <taxon>Pseudomonas</taxon>
    </lineage>
</organism>
<gene>
    <name evidence="4" type="ORF">ALQ28_04389</name>
</gene>
<dbReference type="Proteomes" id="UP000267908">
    <property type="component" value="Unassembled WGS sequence"/>
</dbReference>
<dbReference type="SUPFAM" id="SSF53474">
    <property type="entry name" value="alpha/beta-Hydrolases"/>
    <property type="match status" value="1"/>
</dbReference>
<feature type="domain" description="T6SS Tle3 phospholipase effector alpha/beta" evidence="3">
    <location>
        <begin position="66"/>
        <end position="406"/>
    </location>
</feature>
<evidence type="ECO:0000313" key="4">
    <source>
        <dbReference type="EMBL" id="RMP19215.1"/>
    </source>
</evidence>
<dbReference type="InterPro" id="IPR021692">
    <property type="entry name" value="Tle3_C"/>
</dbReference>
<evidence type="ECO:0000259" key="2">
    <source>
        <dbReference type="Pfam" id="PF11678"/>
    </source>
</evidence>
<comment type="caution">
    <text evidence="4">The sequence shown here is derived from an EMBL/GenBank/DDBJ whole genome shotgun (WGS) entry which is preliminary data.</text>
</comment>
<feature type="region of interest" description="Disordered" evidence="1">
    <location>
        <begin position="489"/>
        <end position="513"/>
    </location>
</feature>
<evidence type="ECO:0000313" key="5">
    <source>
        <dbReference type="Proteomes" id="UP000267908"/>
    </source>
</evidence>
<evidence type="ECO:0000259" key="3">
    <source>
        <dbReference type="Pfam" id="PF24322"/>
    </source>
</evidence>
<reference evidence="4 5" key="1">
    <citation type="submission" date="2018-08" db="EMBL/GenBank/DDBJ databases">
        <title>Recombination of ecologically and evolutionarily significant loci maintains genetic cohesion in the Pseudomonas syringae species complex.</title>
        <authorList>
            <person name="Dillon M."/>
            <person name="Thakur S."/>
            <person name="Almeida R.N.D."/>
            <person name="Weir B.S."/>
            <person name="Guttman D.S."/>
        </authorList>
    </citation>
    <scope>NUCLEOTIDE SEQUENCE [LARGE SCALE GENOMIC DNA]</scope>
    <source>
        <strain evidence="4 5">ICMP 4330</strain>
    </source>
</reference>
<evidence type="ECO:0000256" key="1">
    <source>
        <dbReference type="SAM" id="MobiDB-lite"/>
    </source>
</evidence>
<dbReference type="AlphaFoldDB" id="A0A0P9RZK5"/>
<dbReference type="Gene3D" id="3.40.50.1820">
    <property type="entry name" value="alpha/beta hydrolase"/>
    <property type="match status" value="1"/>
</dbReference>
<dbReference type="Pfam" id="PF24322">
    <property type="entry name" value="Tle3"/>
    <property type="match status" value="1"/>
</dbReference>
<dbReference type="Pfam" id="PF11678">
    <property type="entry name" value="Tle3_C"/>
    <property type="match status" value="1"/>
</dbReference>
<sequence>MDGRRRTDRASGARNDASGTSLGITQRRPQRRCVMNGADEYAVAQGNTRLIPNLNTTCKMEVPADLPGVVIFLHGVNDPGASYESVETGLCQGVNERLDRPDLVPGRYGGKYKEAGNVPYEKRDSDQKVILDDPDTYLYRRDASDPKTHSLLIPFYWGHRAAPDQIKRDDAGDPFRMRNQFQDINGNRLDRHFAKAGGFIANATNNIPDVYGEGFRPNLKSIALETFKPDNALYFGHSPARHYCVLAAHRLAILIREIRRVSPDETITIMGHSQGTIVTLLAQALLVDGGDRCADTFIMVDTPYCVLPGNTPKDQDTFSTLVGIVTAITNTPHTQPAMSELRDAKTYCGRSGSRWSPTQGIRKNKVGSMTVFPERDNRGKVYLYFCPDDTTVSLDDVQGIGTYGMPDALPDGRMAMMVLQQLRFYQRMWTKRHRYGEAILIGNTPQPELMRATGEARYPGSSFGAGMIARAPILEGQERLINAEALTPPHEPEMFGGEAETGTSTTSGLDKPDDVGKSVALGKDAATFLWIEMPTEYDGPKVTKRQALERFNALSDDPEKKTRQVRVGRARNYANVLSGYIYQREETPREARERMEKNRDAWSENSYHSGILRSPENHRWVTAMDIAIGQAKCLDDPTMRDVLVAIADWKLDRKRFEQIRKLPGWVRLDGSAQQLVRASYSYYQEGTFPSIDLVPIAPPSLVLSSSAKENAK</sequence>
<feature type="region of interest" description="Disordered" evidence="1">
    <location>
        <begin position="1"/>
        <end position="27"/>
    </location>
</feature>
<feature type="compositionally biased region" description="Basic and acidic residues" evidence="1">
    <location>
        <begin position="1"/>
        <end position="11"/>
    </location>
</feature>
<protein>
    <recommendedName>
        <fullName evidence="6">Transmembrane protein</fullName>
    </recommendedName>
</protein>
<dbReference type="InterPro" id="IPR029058">
    <property type="entry name" value="AB_hydrolase_fold"/>
</dbReference>
<feature type="compositionally biased region" description="Low complexity" evidence="1">
    <location>
        <begin position="496"/>
        <end position="508"/>
    </location>
</feature>
<dbReference type="InterPro" id="IPR056221">
    <property type="entry name" value="Tle3_ab_dom"/>
</dbReference>